<gene>
    <name evidence="9" type="primary">EIF1AD</name>
</gene>
<keyword evidence="5" id="KW-0648">Protein biosynthesis</keyword>
<feature type="domain" description="S1-like" evidence="7">
    <location>
        <begin position="40"/>
        <end position="100"/>
    </location>
</feature>
<dbReference type="InterPro" id="IPR039294">
    <property type="entry name" value="EIF1AD"/>
</dbReference>
<dbReference type="Proteomes" id="UP000504602">
    <property type="component" value="Unplaced"/>
</dbReference>
<dbReference type="CTD" id="84285"/>
<dbReference type="Pfam" id="PF01176">
    <property type="entry name" value="eIF-1a"/>
    <property type="match status" value="1"/>
</dbReference>
<comment type="similarity">
    <text evidence="1">Belongs to the EIF1AD family.</text>
</comment>
<evidence type="ECO:0000256" key="6">
    <source>
        <dbReference type="SAM" id="MobiDB-lite"/>
    </source>
</evidence>
<dbReference type="SUPFAM" id="SSF50249">
    <property type="entry name" value="Nucleic acid-binding proteins"/>
    <property type="match status" value="1"/>
</dbReference>
<dbReference type="GO" id="GO:0003743">
    <property type="term" value="F:translation initiation factor activity"/>
    <property type="evidence" value="ECO:0007669"/>
    <property type="project" value="UniProtKB-UniRule"/>
</dbReference>
<name>A0A6I9ZEA7_GEOFO</name>
<evidence type="ECO:0000259" key="7">
    <source>
        <dbReference type="PROSITE" id="PS50832"/>
    </source>
</evidence>
<evidence type="ECO:0000256" key="1">
    <source>
        <dbReference type="ARBA" id="ARBA00007340"/>
    </source>
</evidence>
<sequence>MTSRGEEGGACAGIKGYVTVTAALPGSAAAGDTEPGRVPQVLGTPGNNLHEVETAEGTRFLASMPPRFRRHIWIKRGDFLLVDPILEGSKVKAEISLVLLPPHVRSLQRQGLWPEAFAPLERKSPREGDEQGLFVNTNRGGTPGDTGDSDGDTEDSDGDEDNEEDTRDSDGDSEEEDDEDSEGDNEDNNGDNDEDTEDSQGDTGDTKDSAGDTGASSERGSRGHSGDTEDTSDTGDTAGTEAAQPKDVGDKDSGDRGDTGQGGDGPQ</sequence>
<dbReference type="PANTHER" id="PTHR21641:SF0">
    <property type="entry name" value="RNA-BINDING PROTEIN EIF1AD-RELATED"/>
    <property type="match status" value="1"/>
</dbReference>
<feature type="region of interest" description="Disordered" evidence="6">
    <location>
        <begin position="122"/>
        <end position="267"/>
    </location>
</feature>
<dbReference type="Gene3D" id="2.40.50.140">
    <property type="entry name" value="Nucleic acid-binding proteins"/>
    <property type="match status" value="1"/>
</dbReference>
<dbReference type="PANTHER" id="PTHR21641">
    <property type="entry name" value="TRANSLATION INITIATION FACTOR-RELATED"/>
    <property type="match status" value="1"/>
</dbReference>
<organism evidence="8 9">
    <name type="scientific">Geospiza fortis</name>
    <name type="common">Medium ground-finch</name>
    <dbReference type="NCBI Taxonomy" id="48883"/>
    <lineage>
        <taxon>Eukaryota</taxon>
        <taxon>Metazoa</taxon>
        <taxon>Chordata</taxon>
        <taxon>Craniata</taxon>
        <taxon>Vertebrata</taxon>
        <taxon>Euteleostomi</taxon>
        <taxon>Archelosauria</taxon>
        <taxon>Archosauria</taxon>
        <taxon>Dinosauria</taxon>
        <taxon>Saurischia</taxon>
        <taxon>Theropoda</taxon>
        <taxon>Coelurosauria</taxon>
        <taxon>Aves</taxon>
        <taxon>Neognathae</taxon>
        <taxon>Neoaves</taxon>
        <taxon>Telluraves</taxon>
        <taxon>Australaves</taxon>
        <taxon>Passeriformes</taxon>
        <taxon>Thraupidae</taxon>
        <taxon>Geospiza</taxon>
    </lineage>
</organism>
<dbReference type="Gene3D" id="1.10.1200.180">
    <property type="match status" value="1"/>
</dbReference>
<dbReference type="InParanoid" id="A0A6I9ZEA7"/>
<proteinExistence type="inferred from homology"/>
<dbReference type="AlphaFoldDB" id="A0A6I9ZEA7"/>
<evidence type="ECO:0000256" key="4">
    <source>
        <dbReference type="ARBA" id="ARBA00031998"/>
    </source>
</evidence>
<reference evidence="9" key="1">
    <citation type="submission" date="2025-08" db="UniProtKB">
        <authorList>
            <consortium name="RefSeq"/>
        </authorList>
    </citation>
    <scope>IDENTIFICATION</scope>
</reference>
<evidence type="ECO:0000256" key="3">
    <source>
        <dbReference type="ARBA" id="ARBA00022884"/>
    </source>
</evidence>
<keyword evidence="5" id="KW-0396">Initiation factor</keyword>
<evidence type="ECO:0000313" key="9">
    <source>
        <dbReference type="RefSeq" id="XP_014167050.1"/>
    </source>
</evidence>
<dbReference type="KEGG" id="gfr:102035769"/>
<keyword evidence="3" id="KW-0694">RNA-binding</keyword>
<dbReference type="SMART" id="SM00652">
    <property type="entry name" value="eIF1a"/>
    <property type="match status" value="1"/>
</dbReference>
<dbReference type="InterPro" id="IPR001253">
    <property type="entry name" value="TIF_eIF-1A"/>
</dbReference>
<dbReference type="RefSeq" id="XP_014167050.1">
    <property type="nucleotide sequence ID" value="XM_014311575.2"/>
</dbReference>
<dbReference type="GO" id="GO:0003723">
    <property type="term" value="F:RNA binding"/>
    <property type="evidence" value="ECO:0007669"/>
    <property type="project" value="UniProtKB-KW"/>
</dbReference>
<evidence type="ECO:0000313" key="8">
    <source>
        <dbReference type="Proteomes" id="UP000504602"/>
    </source>
</evidence>
<dbReference type="GO" id="GO:0005634">
    <property type="term" value="C:nucleus"/>
    <property type="evidence" value="ECO:0007669"/>
    <property type="project" value="TreeGrafter"/>
</dbReference>
<feature type="compositionally biased region" description="Low complexity" evidence="6">
    <location>
        <begin position="234"/>
        <end position="243"/>
    </location>
</feature>
<evidence type="ECO:0000256" key="5">
    <source>
        <dbReference type="PROSITE-ProRule" id="PRU00181"/>
    </source>
</evidence>
<accession>A0A6I9ZEA7</accession>
<feature type="compositionally biased region" description="Basic and acidic residues" evidence="6">
    <location>
        <begin position="247"/>
        <end position="258"/>
    </location>
</feature>
<dbReference type="InterPro" id="IPR006196">
    <property type="entry name" value="RNA-binding_domain_S1_IF1"/>
</dbReference>
<evidence type="ECO:0000256" key="2">
    <source>
        <dbReference type="ARBA" id="ARBA00020989"/>
    </source>
</evidence>
<dbReference type="InterPro" id="IPR012340">
    <property type="entry name" value="NA-bd_OB-fold"/>
</dbReference>
<protein>
    <recommendedName>
        <fullName evidence="2">Probable RNA-binding protein EIF1AD</fullName>
    </recommendedName>
    <alternativeName>
        <fullName evidence="4">Eukaryotic translation initiation factor 1A domain-containing protein</fullName>
    </alternativeName>
</protein>
<keyword evidence="8" id="KW-1185">Reference proteome</keyword>
<dbReference type="OrthoDB" id="1738325at2759"/>
<dbReference type="PROSITE" id="PS50832">
    <property type="entry name" value="S1_IF1_TYPE"/>
    <property type="match status" value="1"/>
</dbReference>
<feature type="compositionally biased region" description="Acidic residues" evidence="6">
    <location>
        <begin position="147"/>
        <end position="200"/>
    </location>
</feature>
<dbReference type="GeneID" id="102035769"/>